<name>A0AAD3YB54_9TREE</name>
<evidence type="ECO:0000256" key="3">
    <source>
        <dbReference type="ARBA" id="ARBA00022723"/>
    </source>
</evidence>
<dbReference type="InterPro" id="IPR013785">
    <property type="entry name" value="Aldolase_TIM"/>
</dbReference>
<evidence type="ECO:0000313" key="9">
    <source>
        <dbReference type="EMBL" id="GMK55404.1"/>
    </source>
</evidence>
<dbReference type="Pfam" id="PF01070">
    <property type="entry name" value="FMN_dh"/>
    <property type="match status" value="1"/>
</dbReference>
<comment type="caution">
    <text evidence="9">The sequence shown here is derived from an EMBL/GenBank/DDBJ whole genome shotgun (WGS) entry which is preliminary data.</text>
</comment>
<reference evidence="9" key="1">
    <citation type="journal article" date="2023" name="BMC Genomics">
        <title>Chromosome-level genome assemblies of Cutaneotrichosporon spp. (Trichosporonales, Basidiomycota) reveal imbalanced evolution between nucleotide sequences and chromosome synteny.</title>
        <authorList>
            <person name="Kobayashi Y."/>
            <person name="Kayamori A."/>
            <person name="Aoki K."/>
            <person name="Shiwa Y."/>
            <person name="Matsutani M."/>
            <person name="Fujita N."/>
            <person name="Sugita T."/>
            <person name="Iwasaki W."/>
            <person name="Tanaka N."/>
            <person name="Takashima M."/>
        </authorList>
    </citation>
    <scope>NUCLEOTIDE SEQUENCE</scope>
    <source>
        <strain evidence="9">HIS016</strain>
    </source>
</reference>
<evidence type="ECO:0000256" key="2">
    <source>
        <dbReference type="ARBA" id="ARBA00022617"/>
    </source>
</evidence>
<accession>A0AAD3YB54</accession>
<dbReference type="InterPro" id="IPR001199">
    <property type="entry name" value="Cyt_B5-like_heme/steroid-bd"/>
</dbReference>
<keyword evidence="10" id="KW-1185">Reference proteome</keyword>
<dbReference type="AlphaFoldDB" id="A0AAD3YB54"/>
<dbReference type="PROSITE" id="PS00191">
    <property type="entry name" value="CYTOCHROME_B5_1"/>
    <property type="match status" value="1"/>
</dbReference>
<evidence type="ECO:0000256" key="4">
    <source>
        <dbReference type="ARBA" id="ARBA00023002"/>
    </source>
</evidence>
<dbReference type="Gene3D" id="3.10.120.10">
    <property type="entry name" value="Cytochrome b5-like heme/steroid binding domain"/>
    <property type="match status" value="1"/>
</dbReference>
<feature type="compositionally biased region" description="Basic and acidic residues" evidence="6">
    <location>
        <begin position="489"/>
        <end position="499"/>
    </location>
</feature>
<evidence type="ECO:0000313" key="10">
    <source>
        <dbReference type="Proteomes" id="UP001222932"/>
    </source>
</evidence>
<dbReference type="PANTHER" id="PTHR10578">
    <property type="entry name" value="S -2-HYDROXY-ACID OXIDASE-RELATED"/>
    <property type="match status" value="1"/>
</dbReference>
<protein>
    <recommendedName>
        <fullName evidence="11">L-mandelate dehydrogenase</fullName>
    </recommendedName>
</protein>
<evidence type="ECO:0000256" key="1">
    <source>
        <dbReference type="ARBA" id="ARBA00001917"/>
    </source>
</evidence>
<dbReference type="GO" id="GO:0006089">
    <property type="term" value="P:lactate metabolic process"/>
    <property type="evidence" value="ECO:0007669"/>
    <property type="project" value="TreeGrafter"/>
</dbReference>
<evidence type="ECO:0000256" key="5">
    <source>
        <dbReference type="ARBA" id="ARBA00023004"/>
    </source>
</evidence>
<dbReference type="PROSITE" id="PS00557">
    <property type="entry name" value="FMN_HYDROXY_ACID_DH_1"/>
    <property type="match status" value="1"/>
</dbReference>
<dbReference type="GO" id="GO:0046872">
    <property type="term" value="F:metal ion binding"/>
    <property type="evidence" value="ECO:0007669"/>
    <property type="project" value="UniProtKB-KW"/>
</dbReference>
<evidence type="ECO:0000259" key="8">
    <source>
        <dbReference type="PROSITE" id="PS51349"/>
    </source>
</evidence>
<dbReference type="InterPro" id="IPR018506">
    <property type="entry name" value="Cyt_B5_heme-BS"/>
</dbReference>
<reference evidence="9" key="2">
    <citation type="submission" date="2023-06" db="EMBL/GenBank/DDBJ databases">
        <authorList>
            <person name="Kobayashi Y."/>
            <person name="Kayamori A."/>
            <person name="Aoki K."/>
            <person name="Shiwa Y."/>
            <person name="Fujita N."/>
            <person name="Sugita T."/>
            <person name="Iwasaki W."/>
            <person name="Tanaka N."/>
            <person name="Takashima M."/>
        </authorList>
    </citation>
    <scope>NUCLEOTIDE SEQUENCE</scope>
    <source>
        <strain evidence="9">HIS016</strain>
    </source>
</reference>
<dbReference type="GO" id="GO:0020037">
    <property type="term" value="F:heme binding"/>
    <property type="evidence" value="ECO:0007669"/>
    <property type="project" value="InterPro"/>
</dbReference>
<organism evidence="9 10">
    <name type="scientific">Cutaneotrichosporon spelunceum</name>
    <dbReference type="NCBI Taxonomy" id="1672016"/>
    <lineage>
        <taxon>Eukaryota</taxon>
        <taxon>Fungi</taxon>
        <taxon>Dikarya</taxon>
        <taxon>Basidiomycota</taxon>
        <taxon>Agaricomycotina</taxon>
        <taxon>Tremellomycetes</taxon>
        <taxon>Trichosporonales</taxon>
        <taxon>Trichosporonaceae</taxon>
        <taxon>Cutaneotrichosporon</taxon>
    </lineage>
</organism>
<dbReference type="SMART" id="SM01117">
    <property type="entry name" value="Cyt-b5"/>
    <property type="match status" value="1"/>
</dbReference>
<dbReference type="Pfam" id="PF00173">
    <property type="entry name" value="Cyt-b5"/>
    <property type="match status" value="1"/>
</dbReference>
<gene>
    <name evidence="9" type="ORF">CspeluHIS016_0204600</name>
</gene>
<comment type="cofactor">
    <cofactor evidence="1">
        <name>FMN</name>
        <dbReference type="ChEBI" id="CHEBI:58210"/>
    </cofactor>
</comment>
<keyword evidence="4" id="KW-0560">Oxidoreductase</keyword>
<dbReference type="SUPFAM" id="SSF55856">
    <property type="entry name" value="Cytochrome b5-like heme/steroid binding domain"/>
    <property type="match status" value="1"/>
</dbReference>
<dbReference type="GO" id="GO:0004460">
    <property type="term" value="F:L-lactate dehydrogenase (cytochrome) activity"/>
    <property type="evidence" value="ECO:0007669"/>
    <property type="project" value="TreeGrafter"/>
</dbReference>
<dbReference type="Proteomes" id="UP001222932">
    <property type="component" value="Unassembled WGS sequence"/>
</dbReference>
<dbReference type="PROSITE" id="PS50255">
    <property type="entry name" value="CYTOCHROME_B5_2"/>
    <property type="match status" value="1"/>
</dbReference>
<dbReference type="PANTHER" id="PTHR10578:SF101">
    <property type="entry name" value="L-LACTATE DEHYDROGENASE (CYTOCHROME B2)"/>
    <property type="match status" value="1"/>
</dbReference>
<dbReference type="PROSITE" id="PS51349">
    <property type="entry name" value="FMN_HYDROXY_ACID_DH_2"/>
    <property type="match status" value="1"/>
</dbReference>
<keyword evidence="5" id="KW-0408">Iron</keyword>
<dbReference type="InterPro" id="IPR037458">
    <property type="entry name" value="L-MDH/L-LDH_FMN-bd"/>
</dbReference>
<evidence type="ECO:0000256" key="6">
    <source>
        <dbReference type="SAM" id="MobiDB-lite"/>
    </source>
</evidence>
<dbReference type="CDD" id="cd02922">
    <property type="entry name" value="FCB2_FMN"/>
    <property type="match status" value="1"/>
</dbReference>
<sequence length="587" mass="63033">MSRLFATARTSARRAGLGLRAGLPAGLPAGARSSSSSWSRGGSKRSALALAAGVASPVLYFLTRDTIELDTSVPPQGKNVSVADVVKRRDGDEVWVVIDGEVYDMTKFLQDHPGGPDIIVANRSRDVTPLFKPRHPSDQLFPGHLPAEVKHLGPLAPASSDELEAIKLEISAEQLAEDERVLTERKKMDERGLGVIVNMKDFEKFAEPLLSKVAWAYYASAGDDEITKLANASAYQKVLFRPRVLRRVEQCDASTELMGSPSSLPIFIAPAAMAKLGHPLGEINLTRGAGSTGIIQGISSNASCSMDEMLAEREPGQPLFYQLYVNRDRAKAEELVRKIDAGKFNAIMLTADAPVGGKRERDIRLKGEFEGPAGGVAVKSKDTAGVAQAMFAGVDPNLSWDDVAWLKSLTNIPVMIKGVQTVEDALLAYEAGCDGIVISNHGGRQLDTTRPALDVLLEIRRLAPHLLRPEFRTPTGPSPDSLAEPARLTPKDRPDGAGMPRRFEIFIDGGVSRGTEVVKALCLGVNGVGIGRGFLYAQSVAGEEGVEHAVDIMKAEIELAMRLLGATRIADLRPCMVEVVGEAPRPA</sequence>
<feature type="domain" description="FMN hydroxy acid dehydrogenase" evidence="8">
    <location>
        <begin position="191"/>
        <end position="582"/>
    </location>
</feature>
<dbReference type="InterPro" id="IPR000262">
    <property type="entry name" value="FMN-dep_DH"/>
</dbReference>
<dbReference type="InterPro" id="IPR036400">
    <property type="entry name" value="Cyt_B5-like_heme/steroid_sf"/>
</dbReference>
<feature type="domain" description="Cytochrome b5 heme-binding" evidence="7">
    <location>
        <begin position="77"/>
        <end position="156"/>
    </location>
</feature>
<dbReference type="InterPro" id="IPR037396">
    <property type="entry name" value="FMN_HAD"/>
</dbReference>
<feature type="region of interest" description="Disordered" evidence="6">
    <location>
        <begin position="469"/>
        <end position="499"/>
    </location>
</feature>
<dbReference type="InterPro" id="IPR008259">
    <property type="entry name" value="FMN_hydac_DH_AS"/>
</dbReference>
<keyword evidence="2" id="KW-0349">Heme</keyword>
<dbReference type="EMBL" id="BTCM01000002">
    <property type="protein sequence ID" value="GMK55404.1"/>
    <property type="molecule type" value="Genomic_DNA"/>
</dbReference>
<proteinExistence type="predicted"/>
<evidence type="ECO:0008006" key="11">
    <source>
        <dbReference type="Google" id="ProtNLM"/>
    </source>
</evidence>
<evidence type="ECO:0000259" key="7">
    <source>
        <dbReference type="PROSITE" id="PS50255"/>
    </source>
</evidence>
<dbReference type="Gene3D" id="3.20.20.70">
    <property type="entry name" value="Aldolase class I"/>
    <property type="match status" value="1"/>
</dbReference>
<keyword evidence="3" id="KW-0479">Metal-binding</keyword>
<dbReference type="SUPFAM" id="SSF51395">
    <property type="entry name" value="FMN-linked oxidoreductases"/>
    <property type="match status" value="1"/>
</dbReference>